<comment type="function">
    <text evidence="5">Involved in transvection phenomena (= synapsis-dependent gene expression), where the synaptic pairing of chromosomes carrying genes with which zeste interacts influences the expression of these genes. Zeste binds to DNA and stimulates transcription from a nearby promoter.</text>
</comment>
<evidence type="ECO:0000313" key="9">
    <source>
        <dbReference type="Proteomes" id="UP001152799"/>
    </source>
</evidence>
<evidence type="ECO:0000256" key="2">
    <source>
        <dbReference type="ARBA" id="ARBA00016807"/>
    </source>
</evidence>
<feature type="domain" description="Myb/SANT-like DNA-binding" evidence="7">
    <location>
        <begin position="8"/>
        <end position="56"/>
    </location>
</feature>
<evidence type="ECO:0000256" key="4">
    <source>
        <dbReference type="ARBA" id="ARBA00023163"/>
    </source>
</evidence>
<dbReference type="InterPro" id="IPR028002">
    <property type="entry name" value="Myb_DNA-bind_5"/>
</dbReference>
<accession>A0A9N9QLK0</accession>
<gene>
    <name evidence="8" type="ORF">CEUTPL_LOCUS4326</name>
</gene>
<evidence type="ECO:0000259" key="7">
    <source>
        <dbReference type="Pfam" id="PF13873"/>
    </source>
</evidence>
<evidence type="ECO:0000313" key="8">
    <source>
        <dbReference type="EMBL" id="CAG9763667.1"/>
    </source>
</evidence>
<evidence type="ECO:0000256" key="1">
    <source>
        <dbReference type="ARBA" id="ARBA00011764"/>
    </source>
</evidence>
<reference evidence="8" key="1">
    <citation type="submission" date="2022-01" db="EMBL/GenBank/DDBJ databases">
        <authorList>
            <person name="King R."/>
        </authorList>
    </citation>
    <scope>NUCLEOTIDE SEQUENCE</scope>
</reference>
<evidence type="ECO:0000256" key="3">
    <source>
        <dbReference type="ARBA" id="ARBA00023015"/>
    </source>
</evidence>
<keyword evidence="4" id="KW-0804">Transcription</keyword>
<dbReference type="OrthoDB" id="7543230at2759"/>
<evidence type="ECO:0000256" key="6">
    <source>
        <dbReference type="SAM" id="MobiDB-lite"/>
    </source>
</evidence>
<sequence>MYRGKLTSTYTNSISIALWKEVSCNLNAVPGGANKDWKQWRKAWTDIKKNVKSRISKEKQYSQGTGGGPPLPPPEEIEKTTEEKIYEIITPVAIQGNQDVLESEIIFEESSELAETEQTFESNEIDFMDIQEIDATQDELTENIENPILYHDYTKLPPEISRPDKIVRAKKEEIQGKVVKRYTKSARLTDSLRNNKKFLDISQKGIVSTNSFRERKLKLLEKHYETKSNYYQKKNRGF</sequence>
<dbReference type="Proteomes" id="UP001152799">
    <property type="component" value="Chromosome 14"/>
</dbReference>
<proteinExistence type="predicted"/>
<keyword evidence="9" id="KW-1185">Reference proteome</keyword>
<dbReference type="Pfam" id="PF13873">
    <property type="entry name" value="Myb_DNA-bind_5"/>
    <property type="match status" value="1"/>
</dbReference>
<evidence type="ECO:0000256" key="5">
    <source>
        <dbReference type="ARBA" id="ARBA00025466"/>
    </source>
</evidence>
<organism evidence="8 9">
    <name type="scientific">Ceutorhynchus assimilis</name>
    <name type="common">cabbage seed weevil</name>
    <dbReference type="NCBI Taxonomy" id="467358"/>
    <lineage>
        <taxon>Eukaryota</taxon>
        <taxon>Metazoa</taxon>
        <taxon>Ecdysozoa</taxon>
        <taxon>Arthropoda</taxon>
        <taxon>Hexapoda</taxon>
        <taxon>Insecta</taxon>
        <taxon>Pterygota</taxon>
        <taxon>Neoptera</taxon>
        <taxon>Endopterygota</taxon>
        <taxon>Coleoptera</taxon>
        <taxon>Polyphaga</taxon>
        <taxon>Cucujiformia</taxon>
        <taxon>Curculionidae</taxon>
        <taxon>Ceutorhynchinae</taxon>
        <taxon>Ceutorhynchus</taxon>
    </lineage>
</organism>
<dbReference type="EMBL" id="OU892290">
    <property type="protein sequence ID" value="CAG9763667.1"/>
    <property type="molecule type" value="Genomic_DNA"/>
</dbReference>
<feature type="region of interest" description="Disordered" evidence="6">
    <location>
        <begin position="55"/>
        <end position="76"/>
    </location>
</feature>
<comment type="subunit">
    <text evidence="1">Self-associates forming complexes of several hundred monomers.</text>
</comment>
<dbReference type="AlphaFoldDB" id="A0A9N9QLK0"/>
<name>A0A9N9QLK0_9CUCU</name>
<keyword evidence="3" id="KW-0805">Transcription regulation</keyword>
<protein>
    <recommendedName>
        <fullName evidence="2">Regulatory protein zeste</fullName>
    </recommendedName>
</protein>